<proteinExistence type="predicted"/>
<protein>
    <submittedName>
        <fullName evidence="1">Uncharacterized protein</fullName>
    </submittedName>
</protein>
<sequence length="32" mass="3946">MRLFLLQYQLLLIGKVWRLLQFQKTKLGEHCQ</sequence>
<dbReference type="EMBL" id="GBRH01270858">
    <property type="protein sequence ID" value="JAD27037.1"/>
    <property type="molecule type" value="Transcribed_RNA"/>
</dbReference>
<reference evidence="1" key="2">
    <citation type="journal article" date="2015" name="Data Brief">
        <title>Shoot transcriptome of the giant reed, Arundo donax.</title>
        <authorList>
            <person name="Barrero R.A."/>
            <person name="Guerrero F.D."/>
            <person name="Moolhuijzen P."/>
            <person name="Goolsby J.A."/>
            <person name="Tidwell J."/>
            <person name="Bellgard S.E."/>
            <person name="Bellgard M.I."/>
        </authorList>
    </citation>
    <scope>NUCLEOTIDE SEQUENCE</scope>
    <source>
        <tissue evidence="1">Shoot tissue taken approximately 20 cm above the soil surface</tissue>
    </source>
</reference>
<organism evidence="1">
    <name type="scientific">Arundo donax</name>
    <name type="common">Giant reed</name>
    <name type="synonym">Donax arundinaceus</name>
    <dbReference type="NCBI Taxonomy" id="35708"/>
    <lineage>
        <taxon>Eukaryota</taxon>
        <taxon>Viridiplantae</taxon>
        <taxon>Streptophyta</taxon>
        <taxon>Embryophyta</taxon>
        <taxon>Tracheophyta</taxon>
        <taxon>Spermatophyta</taxon>
        <taxon>Magnoliopsida</taxon>
        <taxon>Liliopsida</taxon>
        <taxon>Poales</taxon>
        <taxon>Poaceae</taxon>
        <taxon>PACMAD clade</taxon>
        <taxon>Arundinoideae</taxon>
        <taxon>Arundineae</taxon>
        <taxon>Arundo</taxon>
    </lineage>
</organism>
<evidence type="ECO:0000313" key="1">
    <source>
        <dbReference type="EMBL" id="JAD27037.1"/>
    </source>
</evidence>
<dbReference type="AlphaFoldDB" id="A0A0A8YWR6"/>
<accession>A0A0A8YWR6</accession>
<reference evidence="1" key="1">
    <citation type="submission" date="2014-09" db="EMBL/GenBank/DDBJ databases">
        <authorList>
            <person name="Magalhaes I.L.F."/>
            <person name="Oliveira U."/>
            <person name="Santos F.R."/>
            <person name="Vidigal T.H.D.A."/>
            <person name="Brescovit A.D."/>
            <person name="Santos A.J."/>
        </authorList>
    </citation>
    <scope>NUCLEOTIDE SEQUENCE</scope>
    <source>
        <tissue evidence="1">Shoot tissue taken approximately 20 cm above the soil surface</tissue>
    </source>
</reference>
<name>A0A0A8YWR6_ARUDO</name>